<proteinExistence type="predicted"/>
<accession>A0A5J4QR19</accession>
<protein>
    <recommendedName>
        <fullName evidence="1">Glycosyl hydrolase family 92 domain-containing protein</fullName>
    </recommendedName>
</protein>
<name>A0A5J4QR19_9ZZZZ</name>
<dbReference type="Pfam" id="PF07971">
    <property type="entry name" value="Glyco_hydro_92"/>
    <property type="match status" value="1"/>
</dbReference>
<sequence>MIMESQFRNDLMDIPGDEDGDGMSAYCMFSAMGFYPVSAGKPVSASAVSCIPKQSIHLNNGNVYHQSQQCLMEQQIHPIGKVERTGVEQTVVHP</sequence>
<dbReference type="EMBL" id="SNRY01002739">
    <property type="protein sequence ID" value="KAA6323725.1"/>
    <property type="molecule type" value="Genomic_DNA"/>
</dbReference>
<organism evidence="2">
    <name type="scientific">termite gut metagenome</name>
    <dbReference type="NCBI Taxonomy" id="433724"/>
    <lineage>
        <taxon>unclassified sequences</taxon>
        <taxon>metagenomes</taxon>
        <taxon>organismal metagenomes</taxon>
    </lineage>
</organism>
<feature type="domain" description="Glycosyl hydrolase family 92" evidence="1">
    <location>
        <begin position="2"/>
        <end position="63"/>
    </location>
</feature>
<reference evidence="2" key="1">
    <citation type="submission" date="2019-03" db="EMBL/GenBank/DDBJ databases">
        <title>Single cell metagenomics reveals metabolic interactions within the superorganism composed of flagellate Streblomastix strix and complex community of Bacteroidetes bacteria on its surface.</title>
        <authorList>
            <person name="Treitli S.C."/>
            <person name="Kolisko M."/>
            <person name="Husnik F."/>
            <person name="Keeling P."/>
            <person name="Hampl V."/>
        </authorList>
    </citation>
    <scope>NUCLEOTIDE SEQUENCE</scope>
    <source>
        <strain evidence="2">STM</strain>
    </source>
</reference>
<evidence type="ECO:0000259" key="1">
    <source>
        <dbReference type="Pfam" id="PF07971"/>
    </source>
</evidence>
<dbReference type="Gene3D" id="3.30.2080.10">
    <property type="entry name" value="GH92 mannosidase domain"/>
    <property type="match status" value="1"/>
</dbReference>
<dbReference type="AlphaFoldDB" id="A0A5J4QR19"/>
<gene>
    <name evidence="2" type="ORF">EZS27_026863</name>
</gene>
<comment type="caution">
    <text evidence="2">The sequence shown here is derived from an EMBL/GenBank/DDBJ whole genome shotgun (WGS) entry which is preliminary data.</text>
</comment>
<evidence type="ECO:0000313" key="2">
    <source>
        <dbReference type="EMBL" id="KAA6323725.1"/>
    </source>
</evidence>
<dbReference type="InterPro" id="IPR012939">
    <property type="entry name" value="Glyco_hydro_92"/>
</dbReference>